<evidence type="ECO:0000313" key="4">
    <source>
        <dbReference type="Proteomes" id="UP000052022"/>
    </source>
</evidence>
<name>A0A0P1GAU8_9RHOB</name>
<protein>
    <submittedName>
        <fullName evidence="3">Rare lipoprotein A</fullName>
    </submittedName>
</protein>
<dbReference type="Pfam" id="PF05036">
    <property type="entry name" value="SPOR"/>
    <property type="match status" value="1"/>
</dbReference>
<dbReference type="PROSITE" id="PS51257">
    <property type="entry name" value="PROKAR_LIPOPROTEIN"/>
    <property type="match status" value="1"/>
</dbReference>
<dbReference type="RefSeq" id="WP_058289991.1">
    <property type="nucleotide sequence ID" value="NZ_CYSD01000031.1"/>
</dbReference>
<feature type="domain" description="SPOR" evidence="2">
    <location>
        <begin position="230"/>
        <end position="308"/>
    </location>
</feature>
<evidence type="ECO:0000256" key="1">
    <source>
        <dbReference type="SAM" id="MobiDB-lite"/>
    </source>
</evidence>
<dbReference type="InterPro" id="IPR007730">
    <property type="entry name" value="SPOR-like_dom"/>
</dbReference>
<dbReference type="PROSITE" id="PS51724">
    <property type="entry name" value="SPOR"/>
    <property type="match status" value="1"/>
</dbReference>
<dbReference type="STRING" id="928856.SAMN04488049_10899"/>
<gene>
    <name evidence="3" type="ORF">TRM7557_01928</name>
</gene>
<accession>A0A0P1GAU8</accession>
<dbReference type="SUPFAM" id="SSF110997">
    <property type="entry name" value="Sporulation related repeat"/>
    <property type="match status" value="1"/>
</dbReference>
<proteinExistence type="predicted"/>
<dbReference type="GO" id="GO:0042834">
    <property type="term" value="F:peptidoglycan binding"/>
    <property type="evidence" value="ECO:0007669"/>
    <property type="project" value="InterPro"/>
</dbReference>
<sequence length="309" mass="32123">MSRRQVIGNPLAKGGRALKFGLVVTAALGLAACEEGANLSFLQPKGEDAPARAKSTKLVERDVEAPDVFQVTEAGLWDGRPSIGGVWVAHPDVTDPERVIIRNNANGKFVIGALFRRERAIPGPRIQASSDAAEALGMLAGAPVELNVTALRKETVDPEPAVEEVPAVEGLTDPDAVETASLDAPAADPIAEAAAAIEASAPAAAKPTAPVSSPTPAARPAAAPAPTTRATALNKPYIQIGIFSVEANAKRTADQMRNTGIIPTVYEQSSSGKPFWRVVVGPAQSKSERSQLLKTVKNAGFSDAYAVTN</sequence>
<keyword evidence="4" id="KW-1185">Reference proteome</keyword>
<dbReference type="AlphaFoldDB" id="A0A0P1GAU8"/>
<dbReference type="GO" id="GO:0009279">
    <property type="term" value="C:cell outer membrane"/>
    <property type="evidence" value="ECO:0007669"/>
    <property type="project" value="TreeGrafter"/>
</dbReference>
<dbReference type="Proteomes" id="UP000052022">
    <property type="component" value="Unassembled WGS sequence"/>
</dbReference>
<reference evidence="3 4" key="1">
    <citation type="submission" date="2015-09" db="EMBL/GenBank/DDBJ databases">
        <authorList>
            <consortium name="Swine Surveillance"/>
        </authorList>
    </citation>
    <scope>NUCLEOTIDE SEQUENCE [LARGE SCALE GENOMIC DNA]</scope>
    <source>
        <strain evidence="3 4">CECT 7557</strain>
    </source>
</reference>
<dbReference type="PANTHER" id="PTHR34183">
    <property type="entry name" value="ENDOLYTIC PEPTIDOGLYCAN TRANSGLYCOSYLASE RLPA"/>
    <property type="match status" value="1"/>
</dbReference>
<evidence type="ECO:0000313" key="3">
    <source>
        <dbReference type="EMBL" id="CUH78531.1"/>
    </source>
</evidence>
<feature type="region of interest" description="Disordered" evidence="1">
    <location>
        <begin position="205"/>
        <end position="227"/>
    </location>
</feature>
<dbReference type="EMBL" id="CYSD01000031">
    <property type="protein sequence ID" value="CUH78531.1"/>
    <property type="molecule type" value="Genomic_DNA"/>
</dbReference>
<keyword evidence="3" id="KW-0449">Lipoprotein</keyword>
<dbReference type="PANTHER" id="PTHR34183:SF1">
    <property type="entry name" value="ENDOLYTIC PEPTIDOGLYCAN TRANSGLYCOSYLASE RLPA"/>
    <property type="match status" value="1"/>
</dbReference>
<organism evidence="3 4">
    <name type="scientific">Tritonibacter multivorans</name>
    <dbReference type="NCBI Taxonomy" id="928856"/>
    <lineage>
        <taxon>Bacteria</taxon>
        <taxon>Pseudomonadati</taxon>
        <taxon>Pseudomonadota</taxon>
        <taxon>Alphaproteobacteria</taxon>
        <taxon>Rhodobacterales</taxon>
        <taxon>Paracoccaceae</taxon>
        <taxon>Tritonibacter</taxon>
    </lineage>
</organism>
<evidence type="ECO:0000259" key="2">
    <source>
        <dbReference type="PROSITE" id="PS51724"/>
    </source>
</evidence>
<dbReference type="InterPro" id="IPR036680">
    <property type="entry name" value="SPOR-like_sf"/>
</dbReference>
<dbReference type="Gene3D" id="3.30.70.1070">
    <property type="entry name" value="Sporulation related repeat"/>
    <property type="match status" value="1"/>
</dbReference>
<dbReference type="OrthoDB" id="9766672at2"/>